<dbReference type="GO" id="GO:0006629">
    <property type="term" value="P:lipid metabolic process"/>
    <property type="evidence" value="ECO:0007669"/>
    <property type="project" value="InterPro"/>
</dbReference>
<proteinExistence type="evidence at transcript level"/>
<protein>
    <submittedName>
        <fullName evidence="11">1,2-diacyl-sn-glycerol:acetyl-CoA acetyltransferase</fullName>
    </submittedName>
</protein>
<dbReference type="Pfam" id="PF13813">
    <property type="entry name" value="MBOAT_2"/>
    <property type="match status" value="1"/>
</dbReference>
<dbReference type="PANTHER" id="PTHR31595">
    <property type="entry name" value="LONG-CHAIN-ALCOHOL O-FATTY-ACYLTRANSFERASE 3-RELATED"/>
    <property type="match status" value="1"/>
</dbReference>
<evidence type="ECO:0000256" key="9">
    <source>
        <dbReference type="SAM" id="Phobius"/>
    </source>
</evidence>
<keyword evidence="4 11" id="KW-0808">Transferase</keyword>
<dbReference type="InterPro" id="IPR044851">
    <property type="entry name" value="Wax_synthase"/>
</dbReference>
<evidence type="ECO:0000256" key="8">
    <source>
        <dbReference type="ARBA" id="ARBA00023315"/>
    </source>
</evidence>
<name>A0A221J480_9MAGN</name>
<evidence type="ECO:0000259" key="10">
    <source>
        <dbReference type="Pfam" id="PF13813"/>
    </source>
</evidence>
<evidence type="ECO:0000256" key="6">
    <source>
        <dbReference type="ARBA" id="ARBA00022989"/>
    </source>
</evidence>
<dbReference type="GO" id="GO:0016020">
    <property type="term" value="C:membrane"/>
    <property type="evidence" value="ECO:0007669"/>
    <property type="project" value="UniProtKB-SubCell"/>
</dbReference>
<evidence type="ECO:0000256" key="1">
    <source>
        <dbReference type="ARBA" id="ARBA00004141"/>
    </source>
</evidence>
<sequence>MGGELRNMINVWIIVSSCLTYCYFISLRIPKGWVRLLSFLPVISIFVVLPLLLSAVLPRLATGLAISWYANFKLLLIALSHDDPLSADPSNSLLDFILLTSLPIKINENPSKDTQNKKNELTFPLTFVMNAIIWSFMVQLDVKKKQYLLLANPPVNNLLYFIRIIYLVQIGLDLIAATAKPFLKHELQQPFNNPALSSSLQNLWGKRWNLMASSLLRSLVYIPIRSLFAPIVGRRWAIHLAVIATFTVSGLIHEVLYLYVGLGWPTWEVTCFFLINGVCVAIEIEVKKKASKSCWRLPRVISVPSTVAFIVITGSWLCCKELMRCGADIREMEEYVALVDYMKRAIFATS</sequence>
<evidence type="ECO:0000256" key="2">
    <source>
        <dbReference type="ARBA" id="ARBA00005179"/>
    </source>
</evidence>
<dbReference type="PANTHER" id="PTHR31595:SF57">
    <property type="entry name" value="OS04G0481900 PROTEIN"/>
    <property type="match status" value="1"/>
</dbReference>
<dbReference type="AlphaFoldDB" id="A0A221J480"/>
<feature type="transmembrane region" description="Helical" evidence="9">
    <location>
        <begin position="158"/>
        <end position="179"/>
    </location>
</feature>
<comment type="subcellular location">
    <subcellularLocation>
        <location evidence="1">Membrane</location>
        <topology evidence="1">Multi-pass membrane protein</topology>
    </subcellularLocation>
</comment>
<dbReference type="InterPro" id="IPR032805">
    <property type="entry name" value="Wax_synthase_dom"/>
</dbReference>
<keyword evidence="5 9" id="KW-0812">Transmembrane</keyword>
<feature type="transmembrane region" description="Helical" evidence="9">
    <location>
        <begin position="266"/>
        <end position="285"/>
    </location>
</feature>
<evidence type="ECO:0000313" key="11">
    <source>
        <dbReference type="EMBL" id="ASM61111.1"/>
    </source>
</evidence>
<reference evidence="11" key="1">
    <citation type="journal article" date="2017" name="Plant J.">
        <title>Membrane topology and identification of key residues of EaDAcT, a plant MBOAT with unusual substrate specificity.</title>
        <authorList>
            <person name="Tran T.N.T."/>
            <person name="Shelton J."/>
            <person name="Brown S."/>
            <person name="Durrett T.P."/>
        </authorList>
    </citation>
    <scope>NUCLEOTIDE SEQUENCE</scope>
</reference>
<dbReference type="EMBL" id="MF061247">
    <property type="protein sequence ID" value="ASM61111.1"/>
    <property type="molecule type" value="mRNA"/>
</dbReference>
<evidence type="ECO:0000256" key="4">
    <source>
        <dbReference type="ARBA" id="ARBA00022679"/>
    </source>
</evidence>
<keyword evidence="7 9" id="KW-0472">Membrane</keyword>
<feature type="transmembrane region" description="Helical" evidence="9">
    <location>
        <begin position="121"/>
        <end position="138"/>
    </location>
</feature>
<dbReference type="GO" id="GO:0008374">
    <property type="term" value="F:O-acyltransferase activity"/>
    <property type="evidence" value="ECO:0007669"/>
    <property type="project" value="InterPro"/>
</dbReference>
<organism evidence="11">
    <name type="scientific">Adonis aestivalis</name>
    <dbReference type="NCBI Taxonomy" id="113211"/>
    <lineage>
        <taxon>Eukaryota</taxon>
        <taxon>Viridiplantae</taxon>
        <taxon>Streptophyta</taxon>
        <taxon>Embryophyta</taxon>
        <taxon>Tracheophyta</taxon>
        <taxon>Spermatophyta</taxon>
        <taxon>Magnoliopsida</taxon>
        <taxon>Ranunculales</taxon>
        <taxon>Ranunculaceae</taxon>
        <taxon>Ranunculoideae</taxon>
        <taxon>Adonideae</taxon>
        <taxon>Adonis</taxon>
    </lineage>
</organism>
<gene>
    <name evidence="11" type="primary">DAct</name>
</gene>
<keyword evidence="6 9" id="KW-1133">Transmembrane helix</keyword>
<comment type="pathway">
    <text evidence="2">Secondary metabolite biosynthesis.</text>
</comment>
<keyword evidence="8" id="KW-0012">Acyltransferase</keyword>
<feature type="transmembrane region" description="Helical" evidence="9">
    <location>
        <begin position="7"/>
        <end position="26"/>
    </location>
</feature>
<evidence type="ECO:0000256" key="5">
    <source>
        <dbReference type="ARBA" id="ARBA00022692"/>
    </source>
</evidence>
<accession>A0A221J480</accession>
<comment type="similarity">
    <text evidence="3">Belongs to the wax synthase family.</text>
</comment>
<dbReference type="PROSITE" id="PS51257">
    <property type="entry name" value="PROKAR_LIPOPROTEIN"/>
    <property type="match status" value="1"/>
</dbReference>
<evidence type="ECO:0000256" key="3">
    <source>
        <dbReference type="ARBA" id="ARBA00007282"/>
    </source>
</evidence>
<evidence type="ECO:0000256" key="7">
    <source>
        <dbReference type="ARBA" id="ARBA00023136"/>
    </source>
</evidence>
<feature type="transmembrane region" description="Helical" evidence="9">
    <location>
        <begin position="236"/>
        <end position="260"/>
    </location>
</feature>
<feature type="domain" description="Wax synthase" evidence="10">
    <location>
        <begin position="190"/>
        <end position="274"/>
    </location>
</feature>
<feature type="transmembrane region" description="Helical" evidence="9">
    <location>
        <begin position="32"/>
        <end position="53"/>
    </location>
</feature>